<dbReference type="RefSeq" id="WP_096816787.1">
    <property type="nucleotide sequence ID" value="NZ_JXJU01000001.1"/>
</dbReference>
<dbReference type="AlphaFoldDB" id="A0A2A5RPA7"/>
<dbReference type="CDD" id="cd00093">
    <property type="entry name" value="HTH_XRE"/>
    <property type="match status" value="1"/>
</dbReference>
<evidence type="ECO:0000313" key="3">
    <source>
        <dbReference type="Proteomes" id="UP000218181"/>
    </source>
</evidence>
<evidence type="ECO:0000313" key="2">
    <source>
        <dbReference type="EMBL" id="PCS01271.1"/>
    </source>
</evidence>
<dbReference type="InterPro" id="IPR001387">
    <property type="entry name" value="Cro/C1-type_HTH"/>
</dbReference>
<dbReference type="OrthoDB" id="2241893at2"/>
<organism evidence="2 3">
    <name type="scientific">Lactococcus fujiensis JCM 16395</name>
    <dbReference type="NCBI Taxonomy" id="1291764"/>
    <lineage>
        <taxon>Bacteria</taxon>
        <taxon>Bacillati</taxon>
        <taxon>Bacillota</taxon>
        <taxon>Bacilli</taxon>
        <taxon>Lactobacillales</taxon>
        <taxon>Streptococcaceae</taxon>
        <taxon>Lactococcus</taxon>
    </lineage>
</organism>
<dbReference type="Pfam" id="PF01381">
    <property type="entry name" value="HTH_3"/>
    <property type="match status" value="1"/>
</dbReference>
<dbReference type="EMBL" id="JXJU01000001">
    <property type="protein sequence ID" value="PCS01271.1"/>
    <property type="molecule type" value="Genomic_DNA"/>
</dbReference>
<dbReference type="GO" id="GO:0003677">
    <property type="term" value="F:DNA binding"/>
    <property type="evidence" value="ECO:0007669"/>
    <property type="project" value="InterPro"/>
</dbReference>
<dbReference type="Proteomes" id="UP000218181">
    <property type="component" value="Unassembled WGS sequence"/>
</dbReference>
<keyword evidence="3" id="KW-1185">Reference proteome</keyword>
<proteinExistence type="predicted"/>
<dbReference type="InterPro" id="IPR010982">
    <property type="entry name" value="Lambda_DNA-bd_dom_sf"/>
</dbReference>
<dbReference type="STRING" id="1291764.GCA_001311235_00581"/>
<evidence type="ECO:0000259" key="1">
    <source>
        <dbReference type="Pfam" id="PF01381"/>
    </source>
</evidence>
<dbReference type="SUPFAM" id="SSF47413">
    <property type="entry name" value="lambda repressor-like DNA-binding domains"/>
    <property type="match status" value="1"/>
</dbReference>
<protein>
    <recommendedName>
        <fullName evidence="1">HTH cro/C1-type domain-containing protein</fullName>
    </recommendedName>
</protein>
<reference evidence="2 3" key="1">
    <citation type="submission" date="2014-12" db="EMBL/GenBank/DDBJ databases">
        <title>Draft genome sequences of 10 type strains of Lactococcus.</title>
        <authorList>
            <person name="Sun Z."/>
            <person name="Zhong Z."/>
            <person name="Liu W."/>
            <person name="Zhang W."/>
            <person name="Zhang H."/>
        </authorList>
    </citation>
    <scope>NUCLEOTIDE SEQUENCE [LARGE SCALE GENOMIC DNA]</scope>
    <source>
        <strain evidence="2 3">JCM 16395</strain>
    </source>
</reference>
<dbReference type="Gene3D" id="1.10.260.40">
    <property type="entry name" value="lambda repressor-like DNA-binding domains"/>
    <property type="match status" value="1"/>
</dbReference>
<feature type="domain" description="HTH cro/C1-type" evidence="1">
    <location>
        <begin position="120"/>
        <end position="176"/>
    </location>
</feature>
<sequence length="179" mass="20612">MMKNDEKKVAELKEIRATLKTKRITTIELAKQLHMDSANLSDYLFFRKFPTEQLISEIIDAIHKIELVVLIPEKEISKPHEEVQEFPIFSDDSETNSEEMNENMTSFEYSVTPLKLGDKIKNIRIKLSLSQEDLAALLKPPVAVDTVKFWENNFGVPLLDYCVQISDLGVVTLDWLLKD</sequence>
<accession>A0A2A5RPA7</accession>
<gene>
    <name evidence="2" type="ORF">RT41_GL000035</name>
</gene>
<name>A0A2A5RPA7_9LACT</name>
<comment type="caution">
    <text evidence="2">The sequence shown here is derived from an EMBL/GenBank/DDBJ whole genome shotgun (WGS) entry which is preliminary data.</text>
</comment>